<feature type="region of interest" description="Disordered" evidence="6">
    <location>
        <begin position="105"/>
        <end position="126"/>
    </location>
</feature>
<evidence type="ECO:0000256" key="3">
    <source>
        <dbReference type="ARBA" id="ARBA00022771"/>
    </source>
</evidence>
<keyword evidence="2" id="KW-0677">Repeat</keyword>
<dbReference type="Gene3D" id="3.30.160.60">
    <property type="entry name" value="Classic Zinc Finger"/>
    <property type="match status" value="3"/>
</dbReference>
<evidence type="ECO:0000313" key="8">
    <source>
        <dbReference type="EMBL" id="KAJ8939368.1"/>
    </source>
</evidence>
<evidence type="ECO:0000256" key="6">
    <source>
        <dbReference type="SAM" id="MobiDB-lite"/>
    </source>
</evidence>
<feature type="domain" description="C2H2-type" evidence="7">
    <location>
        <begin position="303"/>
        <end position="330"/>
    </location>
</feature>
<evidence type="ECO:0000259" key="7">
    <source>
        <dbReference type="PROSITE" id="PS50157"/>
    </source>
</evidence>
<evidence type="ECO:0000313" key="9">
    <source>
        <dbReference type="Proteomes" id="UP001162162"/>
    </source>
</evidence>
<keyword evidence="4" id="KW-0862">Zinc</keyword>
<dbReference type="GO" id="GO:0008270">
    <property type="term" value="F:zinc ion binding"/>
    <property type="evidence" value="ECO:0007669"/>
    <property type="project" value="UniProtKB-KW"/>
</dbReference>
<dbReference type="PROSITE" id="PS50157">
    <property type="entry name" value="ZINC_FINGER_C2H2_2"/>
    <property type="match status" value="3"/>
</dbReference>
<keyword evidence="3 5" id="KW-0863">Zinc-finger</keyword>
<accession>A0AAV8XL79</accession>
<dbReference type="Proteomes" id="UP001162162">
    <property type="component" value="Unassembled WGS sequence"/>
</dbReference>
<proteinExistence type="predicted"/>
<dbReference type="SMART" id="SM00355">
    <property type="entry name" value="ZnF_C2H2"/>
    <property type="match status" value="5"/>
</dbReference>
<organism evidence="8 9">
    <name type="scientific">Aromia moschata</name>
    <dbReference type="NCBI Taxonomy" id="1265417"/>
    <lineage>
        <taxon>Eukaryota</taxon>
        <taxon>Metazoa</taxon>
        <taxon>Ecdysozoa</taxon>
        <taxon>Arthropoda</taxon>
        <taxon>Hexapoda</taxon>
        <taxon>Insecta</taxon>
        <taxon>Pterygota</taxon>
        <taxon>Neoptera</taxon>
        <taxon>Endopterygota</taxon>
        <taxon>Coleoptera</taxon>
        <taxon>Polyphaga</taxon>
        <taxon>Cucujiformia</taxon>
        <taxon>Chrysomeloidea</taxon>
        <taxon>Cerambycidae</taxon>
        <taxon>Cerambycinae</taxon>
        <taxon>Callichromatini</taxon>
        <taxon>Aromia</taxon>
    </lineage>
</organism>
<feature type="domain" description="C2H2-type" evidence="7">
    <location>
        <begin position="210"/>
        <end position="237"/>
    </location>
</feature>
<reference evidence="8" key="1">
    <citation type="journal article" date="2023" name="Insect Mol. Biol.">
        <title>Genome sequencing provides insights into the evolution of gene families encoding plant cell wall-degrading enzymes in longhorned beetles.</title>
        <authorList>
            <person name="Shin N.R."/>
            <person name="Okamura Y."/>
            <person name="Kirsch R."/>
            <person name="Pauchet Y."/>
        </authorList>
    </citation>
    <scope>NUCLEOTIDE SEQUENCE</scope>
    <source>
        <strain evidence="8">AMC_N1</strain>
    </source>
</reference>
<dbReference type="AlphaFoldDB" id="A0AAV8XL79"/>
<evidence type="ECO:0000256" key="2">
    <source>
        <dbReference type="ARBA" id="ARBA00022737"/>
    </source>
</evidence>
<dbReference type="SUPFAM" id="SSF57667">
    <property type="entry name" value="beta-beta-alpha zinc fingers"/>
    <property type="match status" value="2"/>
</dbReference>
<evidence type="ECO:0000256" key="1">
    <source>
        <dbReference type="ARBA" id="ARBA00022723"/>
    </source>
</evidence>
<dbReference type="PANTHER" id="PTHR24379:SF121">
    <property type="entry name" value="C2H2-TYPE DOMAIN-CONTAINING PROTEIN"/>
    <property type="match status" value="1"/>
</dbReference>
<keyword evidence="9" id="KW-1185">Reference proteome</keyword>
<gene>
    <name evidence="8" type="ORF">NQ318_012049</name>
</gene>
<sequence>MECHKSEPCLGIESEKLYIKMEHDTFDWDGSNSGSQIHSSATHADDADIKPLVYEHCVLETNRMPIEYSPYQDPRSVQEQHESTMVCQDSEASLDIKLEQFGIKTEEDESDRSGNNSLSPNHSGDSLCDDTEIKPFEYCDLSTDVATTVKSELYQDTSEIKPEDPEGHKSTEDVEATVYQCKFCCYKAKVKRNLTRHMLVHRDASEVPTFECELCSYKANVKRNLNRHMLIHKDASEGPIYECKFCSYKAKVKRNLANHTLIHQAASKAAAFRCKVCPYKTKLKTYLTRHMQIHKDASSITIYECKICPFKTKWKHSLKKHVRTHQDATEVAAHQ</sequence>
<dbReference type="InterPro" id="IPR013087">
    <property type="entry name" value="Znf_C2H2_type"/>
</dbReference>
<evidence type="ECO:0000256" key="4">
    <source>
        <dbReference type="ARBA" id="ARBA00022833"/>
    </source>
</evidence>
<protein>
    <recommendedName>
        <fullName evidence="7">C2H2-type domain-containing protein</fullName>
    </recommendedName>
</protein>
<keyword evidence="1" id="KW-0479">Metal-binding</keyword>
<feature type="compositionally biased region" description="Polar residues" evidence="6">
    <location>
        <begin position="113"/>
        <end position="124"/>
    </location>
</feature>
<evidence type="ECO:0000256" key="5">
    <source>
        <dbReference type="PROSITE-ProRule" id="PRU00042"/>
    </source>
</evidence>
<dbReference type="EMBL" id="JAPWTK010000493">
    <property type="protein sequence ID" value="KAJ8939368.1"/>
    <property type="molecule type" value="Genomic_DNA"/>
</dbReference>
<dbReference type="InterPro" id="IPR036236">
    <property type="entry name" value="Znf_C2H2_sf"/>
</dbReference>
<dbReference type="PANTHER" id="PTHR24379">
    <property type="entry name" value="KRAB AND ZINC FINGER DOMAIN-CONTAINING"/>
    <property type="match status" value="1"/>
</dbReference>
<dbReference type="Pfam" id="PF00096">
    <property type="entry name" value="zf-C2H2"/>
    <property type="match status" value="1"/>
</dbReference>
<feature type="domain" description="C2H2-type" evidence="7">
    <location>
        <begin position="272"/>
        <end position="299"/>
    </location>
</feature>
<name>A0AAV8XL79_9CUCU</name>
<comment type="caution">
    <text evidence="8">The sequence shown here is derived from an EMBL/GenBank/DDBJ whole genome shotgun (WGS) entry which is preliminary data.</text>
</comment>